<evidence type="ECO:0000313" key="1">
    <source>
        <dbReference type="EMBL" id="CDM30804.1"/>
    </source>
</evidence>
<proteinExistence type="predicted"/>
<dbReference type="AlphaFoldDB" id="W6Q9D6"/>
<gene>
    <name evidence="1" type="ORF">PROQFM164_S02g000954</name>
</gene>
<dbReference type="Proteomes" id="UP000030686">
    <property type="component" value="Unassembled WGS sequence"/>
</dbReference>
<protein>
    <submittedName>
        <fullName evidence="1">Genomic scaffold, ProqFM164S02</fullName>
    </submittedName>
</protein>
<evidence type="ECO:0000313" key="2">
    <source>
        <dbReference type="Proteomes" id="UP000030686"/>
    </source>
</evidence>
<organism evidence="1 2">
    <name type="scientific">Penicillium roqueforti (strain FM164)</name>
    <dbReference type="NCBI Taxonomy" id="1365484"/>
    <lineage>
        <taxon>Eukaryota</taxon>
        <taxon>Fungi</taxon>
        <taxon>Dikarya</taxon>
        <taxon>Ascomycota</taxon>
        <taxon>Pezizomycotina</taxon>
        <taxon>Eurotiomycetes</taxon>
        <taxon>Eurotiomycetidae</taxon>
        <taxon>Eurotiales</taxon>
        <taxon>Aspergillaceae</taxon>
        <taxon>Penicillium</taxon>
    </lineage>
</organism>
<keyword evidence="2" id="KW-1185">Reference proteome</keyword>
<reference evidence="1" key="1">
    <citation type="journal article" date="2014" name="Nat. Commun.">
        <title>Multiple recent horizontal transfers of a large genomic region in cheese making fungi.</title>
        <authorList>
            <person name="Cheeseman K."/>
            <person name="Ropars J."/>
            <person name="Renault P."/>
            <person name="Dupont J."/>
            <person name="Gouzy J."/>
            <person name="Branca A."/>
            <person name="Abraham A.L."/>
            <person name="Ceppi M."/>
            <person name="Conseiller E."/>
            <person name="Debuchy R."/>
            <person name="Malagnac F."/>
            <person name="Goarin A."/>
            <person name="Silar P."/>
            <person name="Lacoste S."/>
            <person name="Sallet E."/>
            <person name="Bensimon A."/>
            <person name="Giraud T."/>
            <person name="Brygoo Y."/>
        </authorList>
    </citation>
    <scope>NUCLEOTIDE SEQUENCE [LARGE SCALE GENOMIC DNA]</scope>
    <source>
        <strain evidence="1">FM164</strain>
    </source>
</reference>
<accession>W6Q9D6</accession>
<dbReference type="OrthoDB" id="10601106at2759"/>
<dbReference type="EMBL" id="HG792016">
    <property type="protein sequence ID" value="CDM30804.1"/>
    <property type="molecule type" value="Genomic_DNA"/>
</dbReference>
<sequence length="51" mass="5808">MVKIKHGATRGINKSNENDELARAINGYKAMGISESYRWPEDESKAHGWIF</sequence>
<name>W6Q9D6_PENRF</name>